<organism evidence="2 3">
    <name type="scientific">Phytophthora infestans</name>
    <name type="common">Potato late blight agent</name>
    <name type="synonym">Botrytis infestans</name>
    <dbReference type="NCBI Taxonomy" id="4787"/>
    <lineage>
        <taxon>Eukaryota</taxon>
        <taxon>Sar</taxon>
        <taxon>Stramenopiles</taxon>
        <taxon>Oomycota</taxon>
        <taxon>Peronosporomycetes</taxon>
        <taxon>Peronosporales</taxon>
        <taxon>Peronosporaceae</taxon>
        <taxon>Phytophthora</taxon>
    </lineage>
</organism>
<feature type="compositionally biased region" description="Basic and acidic residues" evidence="1">
    <location>
        <begin position="150"/>
        <end position="162"/>
    </location>
</feature>
<comment type="caution">
    <text evidence="2">The sequence shown here is derived from an EMBL/GenBank/DDBJ whole genome shotgun (WGS) entry which is preliminary data.</text>
</comment>
<feature type="region of interest" description="Disordered" evidence="1">
    <location>
        <begin position="149"/>
        <end position="199"/>
    </location>
</feature>
<evidence type="ECO:0000313" key="3">
    <source>
        <dbReference type="Proteomes" id="UP000704712"/>
    </source>
</evidence>
<dbReference type="EMBL" id="JAACNO010002204">
    <property type="protein sequence ID" value="KAF4135132.1"/>
    <property type="molecule type" value="Genomic_DNA"/>
</dbReference>
<dbReference type="Proteomes" id="UP000704712">
    <property type="component" value="Unassembled WGS sequence"/>
</dbReference>
<evidence type="ECO:0000313" key="2">
    <source>
        <dbReference type="EMBL" id="KAF4135132.1"/>
    </source>
</evidence>
<proteinExistence type="predicted"/>
<reference evidence="2" key="1">
    <citation type="submission" date="2020-03" db="EMBL/GenBank/DDBJ databases">
        <title>Hybrid Assembly of Korean Phytophthora infestans isolates.</title>
        <authorList>
            <person name="Prokchorchik M."/>
            <person name="Lee Y."/>
            <person name="Seo J."/>
            <person name="Cho J.-H."/>
            <person name="Park Y.-E."/>
            <person name="Jang D.-C."/>
            <person name="Im J.-S."/>
            <person name="Choi J.-G."/>
            <person name="Park H.-J."/>
            <person name="Lee G.-B."/>
            <person name="Lee Y.-G."/>
            <person name="Hong S.-Y."/>
            <person name="Cho K."/>
            <person name="Sohn K.H."/>
        </authorList>
    </citation>
    <scope>NUCLEOTIDE SEQUENCE</scope>
    <source>
        <strain evidence="2">KR_2_A2</strain>
    </source>
</reference>
<feature type="region of interest" description="Disordered" evidence="1">
    <location>
        <begin position="257"/>
        <end position="280"/>
    </location>
</feature>
<sequence length="280" mass="30961">MEKKRRCVQYMEADKTKALKIWAENREWSTSQAASELGVKKSTLLGWRKALSDSKLSFVKEPSLDPGRYRKSGAGPDRQENPYEDRVLQFYRNCVEGGSKISVAESQRYCEQIPIFAIQNDHTKQNWVWRFIDHYRPIFTQSQMAIENSSRAKGDAEGHGERSAQCAAEEEGGCHGVTATTGSVNGAEPQASLHRQSVGSVEHEGAIIRKEQEAVMLNAECERLGGEPVGAVTQPGVEVNLDAAGMDDGYLVEEVHETDNRDPLTVNPSKQGADQLAIVP</sequence>
<evidence type="ECO:0000256" key="1">
    <source>
        <dbReference type="SAM" id="MobiDB-lite"/>
    </source>
</evidence>
<accession>A0A8S9U670</accession>
<name>A0A8S9U670_PHYIN</name>
<dbReference type="AlphaFoldDB" id="A0A8S9U670"/>
<gene>
    <name evidence="2" type="ORF">GN958_ATG15692</name>
</gene>
<protein>
    <submittedName>
        <fullName evidence="2">Uncharacterized protein</fullName>
    </submittedName>
</protein>